<evidence type="ECO:0000313" key="1">
    <source>
        <dbReference type="EMBL" id="MET3605765.1"/>
    </source>
</evidence>
<sequence>MFSSARHLCLSSIPECTELCTYALQGAAPNALSRVDHPRMIRYVDHLLPVDALKPRQGVFWGTWGHRAHRDGKTWFHRLAHRQSGICLTLRLHYAIPGAATLRNVQNWDDVCRSGLLHLERLKTGLQQDVKAFLLDRIEARHGRQVRQQQECARLSELALQWPDLVQDLLSGPLDLGASVDAHLQMVIHPVRLPGIETPVLIASARMEASRIVSVLADSDDFRAVMS</sequence>
<reference evidence="1 2" key="1">
    <citation type="submission" date="2024-06" db="EMBL/GenBank/DDBJ databases">
        <title>Genomic Encyclopedia of Type Strains, Phase IV (KMG-IV): sequencing the most valuable type-strain genomes for metagenomic binning, comparative biology and taxonomic classification.</title>
        <authorList>
            <person name="Goeker M."/>
        </authorList>
    </citation>
    <scope>NUCLEOTIDE SEQUENCE [LARGE SCALE GENOMIC DNA]</scope>
    <source>
        <strain evidence="1 2">D-501</strain>
    </source>
</reference>
<accession>A0ABV2IS60</accession>
<organism evidence="1 2">
    <name type="scientific">Sphaerotilus sulfidivorans</name>
    <dbReference type="NCBI Taxonomy" id="639200"/>
    <lineage>
        <taxon>Bacteria</taxon>
        <taxon>Pseudomonadati</taxon>
        <taxon>Pseudomonadota</taxon>
        <taxon>Betaproteobacteria</taxon>
        <taxon>Burkholderiales</taxon>
        <taxon>Sphaerotilaceae</taxon>
        <taxon>Sphaerotilus</taxon>
    </lineage>
</organism>
<dbReference type="RefSeq" id="WP_180692993.1">
    <property type="nucleotide sequence ID" value="NZ_JACCPY010000030.1"/>
</dbReference>
<keyword evidence="2" id="KW-1185">Reference proteome</keyword>
<dbReference type="Proteomes" id="UP001549111">
    <property type="component" value="Unassembled WGS sequence"/>
</dbReference>
<proteinExistence type="predicted"/>
<comment type="caution">
    <text evidence="1">The sequence shown here is derived from an EMBL/GenBank/DDBJ whole genome shotgun (WGS) entry which is preliminary data.</text>
</comment>
<protein>
    <submittedName>
        <fullName evidence="1">Uncharacterized protein</fullName>
    </submittedName>
</protein>
<dbReference type="EMBL" id="JBEPLS010000023">
    <property type="protein sequence ID" value="MET3605765.1"/>
    <property type="molecule type" value="Genomic_DNA"/>
</dbReference>
<evidence type="ECO:0000313" key="2">
    <source>
        <dbReference type="Proteomes" id="UP001549111"/>
    </source>
</evidence>
<name>A0ABV2IS60_9BURK</name>
<gene>
    <name evidence="1" type="ORF">ABIC99_003599</name>
</gene>